<dbReference type="KEGG" id="dsf:UWK_02907"/>
<feature type="transmembrane region" description="Helical" evidence="8">
    <location>
        <begin position="201"/>
        <end position="222"/>
    </location>
</feature>
<feature type="transmembrane region" description="Helical" evidence="8">
    <location>
        <begin position="431"/>
        <end position="454"/>
    </location>
</feature>
<evidence type="ECO:0000256" key="3">
    <source>
        <dbReference type="ARBA" id="ARBA00022692"/>
    </source>
</evidence>
<feature type="transmembrane region" description="Helical" evidence="8">
    <location>
        <begin position="393"/>
        <end position="419"/>
    </location>
</feature>
<evidence type="ECO:0000313" key="11">
    <source>
        <dbReference type="Proteomes" id="UP000011721"/>
    </source>
</evidence>
<dbReference type="OrthoDB" id="9768329at2"/>
<organism evidence="10 11">
    <name type="scientific">Desulfocapsa sulfexigens (strain DSM 10523 / SB164P1)</name>
    <dbReference type="NCBI Taxonomy" id="1167006"/>
    <lineage>
        <taxon>Bacteria</taxon>
        <taxon>Pseudomonadati</taxon>
        <taxon>Thermodesulfobacteriota</taxon>
        <taxon>Desulfobulbia</taxon>
        <taxon>Desulfobulbales</taxon>
        <taxon>Desulfocapsaceae</taxon>
        <taxon>Desulfocapsa</taxon>
    </lineage>
</organism>
<dbReference type="HOGENOM" id="CLU_022930_0_0_7"/>
<keyword evidence="11" id="KW-1185">Reference proteome</keyword>
<dbReference type="STRING" id="1167006.UWK_02907"/>
<feature type="transmembrane region" description="Helical" evidence="8">
    <location>
        <begin position="234"/>
        <end position="252"/>
    </location>
</feature>
<evidence type="ECO:0000256" key="6">
    <source>
        <dbReference type="ARBA" id="ARBA00023136"/>
    </source>
</evidence>
<feature type="transmembrane region" description="Helical" evidence="8">
    <location>
        <begin position="354"/>
        <end position="373"/>
    </location>
</feature>
<feature type="transmembrane region" description="Helical" evidence="8">
    <location>
        <begin position="76"/>
        <end position="97"/>
    </location>
</feature>
<evidence type="ECO:0000256" key="4">
    <source>
        <dbReference type="ARBA" id="ARBA00022989"/>
    </source>
</evidence>
<name>M1P7K1_DESSD</name>
<keyword evidence="2" id="KW-1003">Cell membrane</keyword>
<comment type="subcellular location">
    <subcellularLocation>
        <location evidence="1">Cell membrane</location>
        <topology evidence="1">Multi-pass membrane protein</topology>
    </subcellularLocation>
    <subcellularLocation>
        <location evidence="7">Membrane</location>
        <topology evidence="7">Multi-pass membrane protein</topology>
    </subcellularLocation>
</comment>
<evidence type="ECO:0000256" key="5">
    <source>
        <dbReference type="ARBA" id="ARBA00023002"/>
    </source>
</evidence>
<keyword evidence="3 7" id="KW-0812">Transmembrane</keyword>
<keyword evidence="4 8" id="KW-1133">Transmembrane helix</keyword>
<dbReference type="InterPro" id="IPR001750">
    <property type="entry name" value="ND/Mrp_TM"/>
</dbReference>
<gene>
    <name evidence="10" type="ordered locus">UWK_02907</name>
</gene>
<feature type="transmembrane region" description="Helical" evidence="8">
    <location>
        <begin position="6"/>
        <end position="28"/>
    </location>
</feature>
<dbReference type="Proteomes" id="UP000011721">
    <property type="component" value="Chromosome"/>
</dbReference>
<dbReference type="eggNOG" id="COG0651">
    <property type="taxonomic scope" value="Bacteria"/>
</dbReference>
<dbReference type="PANTHER" id="PTHR42682:SF4">
    <property type="entry name" value="NADH-UBIQUINONE_PLASTOQUINONE"/>
    <property type="match status" value="1"/>
</dbReference>
<evidence type="ECO:0000313" key="10">
    <source>
        <dbReference type="EMBL" id="AGF79438.1"/>
    </source>
</evidence>
<dbReference type="GO" id="GO:0005886">
    <property type="term" value="C:plasma membrane"/>
    <property type="evidence" value="ECO:0007669"/>
    <property type="project" value="UniProtKB-SubCell"/>
</dbReference>
<evidence type="ECO:0000256" key="7">
    <source>
        <dbReference type="RuleBase" id="RU000320"/>
    </source>
</evidence>
<feature type="transmembrane region" description="Helical" evidence="8">
    <location>
        <begin position="549"/>
        <end position="567"/>
    </location>
</feature>
<reference evidence="11" key="1">
    <citation type="journal article" date="2013" name="Stand. Genomic Sci.">
        <title>Complete genome sequence of Desulfocapsa sulfexigens, a marine deltaproteobacterium specialized in disproportionating inorganic sulfur compounds.</title>
        <authorList>
            <person name="Finster K.W."/>
            <person name="Kjeldsen K.U."/>
            <person name="Kube M."/>
            <person name="Reinhardt R."/>
            <person name="Mussmann M."/>
            <person name="Amann R."/>
            <person name="Schreiber L."/>
        </authorList>
    </citation>
    <scope>NUCLEOTIDE SEQUENCE [LARGE SCALE GENOMIC DNA]</scope>
    <source>
        <strain evidence="11">DSM 10523 / SB164P1</strain>
    </source>
</reference>
<feature type="transmembrane region" description="Helical" evidence="8">
    <location>
        <begin position="132"/>
        <end position="149"/>
    </location>
</feature>
<feature type="transmembrane region" description="Helical" evidence="8">
    <location>
        <begin position="318"/>
        <end position="342"/>
    </location>
</feature>
<feature type="domain" description="NADH:quinone oxidoreductase/Mrp antiporter transmembrane" evidence="9">
    <location>
        <begin position="129"/>
        <end position="381"/>
    </location>
</feature>
<keyword evidence="6 8" id="KW-0472">Membrane</keyword>
<dbReference type="AlphaFoldDB" id="M1P7K1"/>
<dbReference type="Pfam" id="PF00361">
    <property type="entry name" value="Proton_antipo_M"/>
    <property type="match status" value="1"/>
</dbReference>
<dbReference type="EMBL" id="CP003985">
    <property type="protein sequence ID" value="AGF79438.1"/>
    <property type="molecule type" value="Genomic_DNA"/>
</dbReference>
<feature type="transmembrane region" description="Helical" evidence="8">
    <location>
        <begin position="109"/>
        <end position="126"/>
    </location>
</feature>
<evidence type="ECO:0000256" key="1">
    <source>
        <dbReference type="ARBA" id="ARBA00004651"/>
    </source>
</evidence>
<dbReference type="GO" id="GO:0016491">
    <property type="term" value="F:oxidoreductase activity"/>
    <property type="evidence" value="ECO:0007669"/>
    <property type="project" value="UniProtKB-KW"/>
</dbReference>
<feature type="transmembrane region" description="Helical" evidence="8">
    <location>
        <begin position="161"/>
        <end position="181"/>
    </location>
</feature>
<evidence type="ECO:0000256" key="2">
    <source>
        <dbReference type="ARBA" id="ARBA00022475"/>
    </source>
</evidence>
<dbReference type="PATRIC" id="fig|1167006.5.peg.3140"/>
<protein>
    <submittedName>
        <fullName evidence="10">Formate hydrogenlyase subunit 3/multisubunit Na+/H+ antiporter, MnhD subunit</fullName>
    </submittedName>
</protein>
<feature type="transmembrane region" description="Helical" evidence="8">
    <location>
        <begin position="264"/>
        <end position="283"/>
    </location>
</feature>
<evidence type="ECO:0000259" key="9">
    <source>
        <dbReference type="Pfam" id="PF00361"/>
    </source>
</evidence>
<keyword evidence="10" id="KW-0456">Lyase</keyword>
<feature type="transmembrane region" description="Helical" evidence="8">
    <location>
        <begin position="40"/>
        <end position="56"/>
    </location>
</feature>
<dbReference type="InterPro" id="IPR052175">
    <property type="entry name" value="ComplexI-like_HydComp"/>
</dbReference>
<proteinExistence type="predicted"/>
<sequence>MNPSIFETIFYALILSSAASTPLLMLFLCCTPLRMKVMQILPLATVPALLIAMTVPDDVSVEAGWFFMSGRMGLDGTGRIFLILAGFVWLLASFSILSLFKSGHNRTRFHIFFLTAMAGNFGLILAQGMFGYYLFFAMMSFASYGLVAHEGHKDARRAGRIYLFLVMIGEMALFTALLCLVQTCDSMALNDLAGASYHPVIFILLFIGFGIKIGALPFHGWLIPAYQNAPPPAATALAGSMVNAGILGWLRFMPLGQISYPDGAMLFIIAGALASIYGVIAGLNSKQPGAVLGGSSISQMGLITVVFGMGLLDQDAGIYAIPVLILCVVHHSLAKSSLFFAYDLTTREGKIVSHFQLAAILFTALALAGMPFTSGAIVKTAFKELATHLGEPWYGISTFFLPLTATGTTILMLHFVRILKNMNTISKSGNILIQLVFVASFTAVATTLWIWPFADDFSSHSLEREQIFLGSLPVAAGCFLFFLLQRSVLTTKFQTGTPKRKNHFDTFKCLATDLVQKKRKEKQPQNMFAGSIYRLVPYLRKIEKVMGRWQVVGLSYLALCFCLLFLLL</sequence>
<feature type="transmembrane region" description="Helical" evidence="8">
    <location>
        <begin position="290"/>
        <end position="312"/>
    </location>
</feature>
<keyword evidence="5" id="KW-0560">Oxidoreductase</keyword>
<dbReference type="PANTHER" id="PTHR42682">
    <property type="entry name" value="HYDROGENASE-4 COMPONENT F"/>
    <property type="match status" value="1"/>
</dbReference>
<dbReference type="GO" id="GO:0016829">
    <property type="term" value="F:lyase activity"/>
    <property type="evidence" value="ECO:0007669"/>
    <property type="project" value="UniProtKB-KW"/>
</dbReference>
<accession>M1P7K1</accession>
<feature type="transmembrane region" description="Helical" evidence="8">
    <location>
        <begin position="466"/>
        <end position="484"/>
    </location>
</feature>
<evidence type="ECO:0000256" key="8">
    <source>
        <dbReference type="SAM" id="Phobius"/>
    </source>
</evidence>